<accession>A0A0D2Y9S3</accession>
<reference evidence="3" key="1">
    <citation type="journal article" date="2012" name="Mol. Plant Microbe Interact.">
        <title>A highly conserved effector in Fusarium oxysporum is required for full virulence on Arabidopsis.</title>
        <authorList>
            <person name="Thatcher L.F."/>
            <person name="Gardiner D.M."/>
            <person name="Kazan K."/>
            <person name="Manners J."/>
        </authorList>
    </citation>
    <scope>NUCLEOTIDE SEQUENCE [LARGE SCALE GENOMIC DNA]</scope>
    <source>
        <strain evidence="3">Fo5176</strain>
    </source>
</reference>
<dbReference type="EnsemblFungi" id="FOXG_13043T0">
    <property type="protein sequence ID" value="FOXG_13043P0"/>
    <property type="gene ID" value="FOXG_13043"/>
</dbReference>
<name>A0A0D2Y9S3_FUSOF</name>
<proteinExistence type="predicted"/>
<evidence type="ECO:0000313" key="3">
    <source>
        <dbReference type="Proteomes" id="UP000002489"/>
    </source>
</evidence>
<dbReference type="AlphaFoldDB" id="A0A0D2Y9S3"/>
<keyword evidence="1" id="KW-0812">Transmembrane</keyword>
<evidence type="ECO:0000256" key="1">
    <source>
        <dbReference type="SAM" id="Phobius"/>
    </source>
</evidence>
<sequence length="63" mass="6842">MTGNESVLRDSDDSKVSMVIGVATFLLVTSTLMVVLRVVSRAMVKQFRLDDMAAIASLLVVLQ</sequence>
<feature type="transmembrane region" description="Helical" evidence="1">
    <location>
        <begin position="16"/>
        <end position="39"/>
    </location>
</feature>
<dbReference type="Proteomes" id="UP000002489">
    <property type="component" value="Unassembled WGS sequence"/>
</dbReference>
<keyword evidence="1" id="KW-0472">Membrane</keyword>
<evidence type="ECO:0000313" key="2">
    <source>
        <dbReference type="EnsemblFungi" id="FOXG_13043P0"/>
    </source>
</evidence>
<reference evidence="2" key="2">
    <citation type="submission" date="2025-08" db="UniProtKB">
        <authorList>
            <consortium name="EnsemblFungi"/>
        </authorList>
    </citation>
    <scope>IDENTIFICATION</scope>
    <source>
        <strain evidence="2">4287 / CBS 123668 / FGSC 9935 / NRRL 34936</strain>
    </source>
</reference>
<organism evidence="2 3">
    <name type="scientific">Fusarium oxysporum (strain Fo5176)</name>
    <name type="common">Fusarium vascular wilt</name>
    <dbReference type="NCBI Taxonomy" id="660025"/>
    <lineage>
        <taxon>Eukaryota</taxon>
        <taxon>Fungi</taxon>
        <taxon>Dikarya</taxon>
        <taxon>Ascomycota</taxon>
        <taxon>Pezizomycotina</taxon>
        <taxon>Sordariomycetes</taxon>
        <taxon>Hypocreomycetidae</taxon>
        <taxon>Hypocreales</taxon>
        <taxon>Nectriaceae</taxon>
        <taxon>Fusarium</taxon>
        <taxon>Fusarium oxysporum species complex</taxon>
    </lineage>
</organism>
<keyword evidence="1" id="KW-1133">Transmembrane helix</keyword>
<protein>
    <submittedName>
        <fullName evidence="2">Uncharacterized protein</fullName>
    </submittedName>
</protein>